<protein>
    <submittedName>
        <fullName evidence="1">Uncharacterized protein</fullName>
    </submittedName>
</protein>
<dbReference type="Proteomes" id="UP000828390">
    <property type="component" value="Unassembled WGS sequence"/>
</dbReference>
<dbReference type="AlphaFoldDB" id="A0A9D4QMV5"/>
<evidence type="ECO:0000313" key="2">
    <source>
        <dbReference type="Proteomes" id="UP000828390"/>
    </source>
</evidence>
<keyword evidence="2" id="KW-1185">Reference proteome</keyword>
<name>A0A9D4QMV5_DREPO</name>
<dbReference type="EMBL" id="JAIWYP010000004">
    <property type="protein sequence ID" value="KAH3837001.1"/>
    <property type="molecule type" value="Genomic_DNA"/>
</dbReference>
<evidence type="ECO:0000313" key="1">
    <source>
        <dbReference type="EMBL" id="KAH3837001.1"/>
    </source>
</evidence>
<reference evidence="1" key="2">
    <citation type="submission" date="2020-11" db="EMBL/GenBank/DDBJ databases">
        <authorList>
            <person name="McCartney M.A."/>
            <person name="Auch B."/>
            <person name="Kono T."/>
            <person name="Mallez S."/>
            <person name="Becker A."/>
            <person name="Gohl D.M."/>
            <person name="Silverstein K.A.T."/>
            <person name="Koren S."/>
            <person name="Bechman K.B."/>
            <person name="Herman A."/>
            <person name="Abrahante J.E."/>
            <person name="Garbe J."/>
        </authorList>
    </citation>
    <scope>NUCLEOTIDE SEQUENCE</scope>
    <source>
        <strain evidence="1">Duluth1</strain>
        <tissue evidence="1">Whole animal</tissue>
    </source>
</reference>
<comment type="caution">
    <text evidence="1">The sequence shown here is derived from an EMBL/GenBank/DDBJ whole genome shotgun (WGS) entry which is preliminary data.</text>
</comment>
<accession>A0A9D4QMV5</accession>
<proteinExistence type="predicted"/>
<reference evidence="1" key="1">
    <citation type="journal article" date="2019" name="bioRxiv">
        <title>The Genome of the Zebra Mussel, Dreissena polymorpha: A Resource for Invasive Species Research.</title>
        <authorList>
            <person name="McCartney M.A."/>
            <person name="Auch B."/>
            <person name="Kono T."/>
            <person name="Mallez S."/>
            <person name="Zhang Y."/>
            <person name="Obille A."/>
            <person name="Becker A."/>
            <person name="Abrahante J.E."/>
            <person name="Garbe J."/>
            <person name="Badalamenti J.P."/>
            <person name="Herman A."/>
            <person name="Mangelson H."/>
            <person name="Liachko I."/>
            <person name="Sullivan S."/>
            <person name="Sone E.D."/>
            <person name="Koren S."/>
            <person name="Silverstein K.A.T."/>
            <person name="Beckman K.B."/>
            <person name="Gohl D.M."/>
        </authorList>
    </citation>
    <scope>NUCLEOTIDE SEQUENCE</scope>
    <source>
        <strain evidence="1">Duluth1</strain>
        <tissue evidence="1">Whole animal</tissue>
    </source>
</reference>
<sequence>MINEIVCVPPRDLVEMIERKMTSVPVIPDHCPWSLMLRLVLTLVNQTRKTNCSWC</sequence>
<organism evidence="1 2">
    <name type="scientific">Dreissena polymorpha</name>
    <name type="common">Zebra mussel</name>
    <name type="synonym">Mytilus polymorpha</name>
    <dbReference type="NCBI Taxonomy" id="45954"/>
    <lineage>
        <taxon>Eukaryota</taxon>
        <taxon>Metazoa</taxon>
        <taxon>Spiralia</taxon>
        <taxon>Lophotrochozoa</taxon>
        <taxon>Mollusca</taxon>
        <taxon>Bivalvia</taxon>
        <taxon>Autobranchia</taxon>
        <taxon>Heteroconchia</taxon>
        <taxon>Euheterodonta</taxon>
        <taxon>Imparidentia</taxon>
        <taxon>Neoheterodontei</taxon>
        <taxon>Myida</taxon>
        <taxon>Dreissenoidea</taxon>
        <taxon>Dreissenidae</taxon>
        <taxon>Dreissena</taxon>
    </lineage>
</organism>
<gene>
    <name evidence="1" type="ORF">DPMN_110379</name>
</gene>